<dbReference type="EMBL" id="NEVH01002684">
    <property type="protein sequence ID" value="PNF41751.1"/>
    <property type="molecule type" value="Genomic_DNA"/>
</dbReference>
<dbReference type="Proteomes" id="UP000235965">
    <property type="component" value="Unassembled WGS sequence"/>
</dbReference>
<protein>
    <submittedName>
        <fullName evidence="2">Uncharacterized protein</fullName>
    </submittedName>
</protein>
<dbReference type="InParanoid" id="A0A2J7RLN7"/>
<feature type="compositionally biased region" description="Polar residues" evidence="1">
    <location>
        <begin position="1"/>
        <end position="14"/>
    </location>
</feature>
<evidence type="ECO:0000256" key="1">
    <source>
        <dbReference type="SAM" id="MobiDB-lite"/>
    </source>
</evidence>
<dbReference type="AlphaFoldDB" id="A0A2J7RLN7"/>
<comment type="caution">
    <text evidence="2">The sequence shown here is derived from an EMBL/GenBank/DDBJ whole genome shotgun (WGS) entry which is preliminary data.</text>
</comment>
<feature type="compositionally biased region" description="Basic and acidic residues" evidence="1">
    <location>
        <begin position="44"/>
        <end position="53"/>
    </location>
</feature>
<keyword evidence="3" id="KW-1185">Reference proteome</keyword>
<reference evidence="2 3" key="1">
    <citation type="submission" date="2017-12" db="EMBL/GenBank/DDBJ databases">
        <title>Hemimetabolous genomes reveal molecular basis of termite eusociality.</title>
        <authorList>
            <person name="Harrison M.C."/>
            <person name="Jongepier E."/>
            <person name="Robertson H.M."/>
            <person name="Arning N."/>
            <person name="Bitard-Feildel T."/>
            <person name="Chao H."/>
            <person name="Childers C.P."/>
            <person name="Dinh H."/>
            <person name="Doddapaneni H."/>
            <person name="Dugan S."/>
            <person name="Gowin J."/>
            <person name="Greiner C."/>
            <person name="Han Y."/>
            <person name="Hu H."/>
            <person name="Hughes D.S.T."/>
            <person name="Huylmans A.-K."/>
            <person name="Kemena C."/>
            <person name="Kremer L.P.M."/>
            <person name="Lee S.L."/>
            <person name="Lopez-Ezquerra A."/>
            <person name="Mallet L."/>
            <person name="Monroy-Kuhn J.M."/>
            <person name="Moser A."/>
            <person name="Murali S.C."/>
            <person name="Muzny D.M."/>
            <person name="Otani S."/>
            <person name="Piulachs M.-D."/>
            <person name="Poelchau M."/>
            <person name="Qu J."/>
            <person name="Schaub F."/>
            <person name="Wada-Katsumata A."/>
            <person name="Worley K.C."/>
            <person name="Xie Q."/>
            <person name="Ylla G."/>
            <person name="Poulsen M."/>
            <person name="Gibbs R.A."/>
            <person name="Schal C."/>
            <person name="Richards S."/>
            <person name="Belles X."/>
            <person name="Korb J."/>
            <person name="Bornberg-Bauer E."/>
        </authorList>
    </citation>
    <scope>NUCLEOTIDE SEQUENCE [LARGE SCALE GENOMIC DNA]</scope>
    <source>
        <tissue evidence="2">Whole body</tissue>
    </source>
</reference>
<accession>A0A2J7RLN7</accession>
<sequence length="53" mass="6125">MRPWSLTTQTTTFVNKKKCRAETENEGGKDEGKSRKGKIKKKTTYSEKFQKGK</sequence>
<name>A0A2J7RLN7_9NEOP</name>
<feature type="region of interest" description="Disordered" evidence="1">
    <location>
        <begin position="1"/>
        <end position="53"/>
    </location>
</feature>
<evidence type="ECO:0000313" key="2">
    <source>
        <dbReference type="EMBL" id="PNF41751.1"/>
    </source>
</evidence>
<evidence type="ECO:0000313" key="3">
    <source>
        <dbReference type="Proteomes" id="UP000235965"/>
    </source>
</evidence>
<organism evidence="2 3">
    <name type="scientific">Cryptotermes secundus</name>
    <dbReference type="NCBI Taxonomy" id="105785"/>
    <lineage>
        <taxon>Eukaryota</taxon>
        <taxon>Metazoa</taxon>
        <taxon>Ecdysozoa</taxon>
        <taxon>Arthropoda</taxon>
        <taxon>Hexapoda</taxon>
        <taxon>Insecta</taxon>
        <taxon>Pterygota</taxon>
        <taxon>Neoptera</taxon>
        <taxon>Polyneoptera</taxon>
        <taxon>Dictyoptera</taxon>
        <taxon>Blattodea</taxon>
        <taxon>Blattoidea</taxon>
        <taxon>Termitoidae</taxon>
        <taxon>Kalotermitidae</taxon>
        <taxon>Cryptotermitinae</taxon>
        <taxon>Cryptotermes</taxon>
    </lineage>
</organism>
<proteinExistence type="predicted"/>
<feature type="compositionally biased region" description="Basic and acidic residues" evidence="1">
    <location>
        <begin position="20"/>
        <end position="34"/>
    </location>
</feature>
<gene>
    <name evidence="2" type="ORF">B7P43_G03465</name>
</gene>